<evidence type="ECO:0000313" key="3">
    <source>
        <dbReference type="Proteomes" id="UP001451782"/>
    </source>
</evidence>
<protein>
    <submittedName>
        <fullName evidence="2">DUF4240 domain-containing protein</fullName>
    </submittedName>
</protein>
<evidence type="ECO:0000259" key="1">
    <source>
        <dbReference type="Pfam" id="PF14024"/>
    </source>
</evidence>
<dbReference type="AlphaFoldDB" id="A0AAN0NIF0"/>
<evidence type="ECO:0000313" key="2">
    <source>
        <dbReference type="EMBL" id="WZU64992.1"/>
    </source>
</evidence>
<accession>A0AAN0NIF0</accession>
<name>A0AAN0NIF0_9RHOB</name>
<dbReference type="RefSeq" id="WP_342071345.1">
    <property type="nucleotide sequence ID" value="NZ_CP151762.1"/>
</dbReference>
<organism evidence="2 3">
    <name type="scientific">Yoonia algicola</name>
    <dbReference type="NCBI Taxonomy" id="3137368"/>
    <lineage>
        <taxon>Bacteria</taxon>
        <taxon>Pseudomonadati</taxon>
        <taxon>Pseudomonadota</taxon>
        <taxon>Alphaproteobacteria</taxon>
        <taxon>Rhodobacterales</taxon>
        <taxon>Paracoccaceae</taxon>
        <taxon>Yoonia</taxon>
    </lineage>
</organism>
<dbReference type="Proteomes" id="UP001451782">
    <property type="component" value="Chromosome"/>
</dbReference>
<dbReference type="KEGG" id="yag:AABB28_06910"/>
<gene>
    <name evidence="2" type="ORF">AABB28_06910</name>
</gene>
<reference evidence="2 3" key="1">
    <citation type="submission" date="2024-04" db="EMBL/GenBank/DDBJ databases">
        <title>Phylogenomic analyses of a clade within the roseobacter group suggest taxonomic reassignments of species of the genera Aestuariivita, Citreicella, Loktanella, Nautella, Pelagibaca, Ruegeria, Thalassobius, Thiobacimonas and Tropicibacter, and the proposal o.</title>
        <authorList>
            <person name="Jeon C.O."/>
        </authorList>
    </citation>
    <scope>NUCLEOTIDE SEQUENCE [LARGE SCALE GENOMIC DNA]</scope>
    <source>
        <strain evidence="2 3">G8-12</strain>
    </source>
</reference>
<dbReference type="Pfam" id="PF14024">
    <property type="entry name" value="DUF4240"/>
    <property type="match status" value="1"/>
</dbReference>
<sequence>MIAQIPRIKEDILGNMAFARHWFEAMDVPQAQLNQLAADRAEIETEERRRPKGKPDPRAMDREVFWEVIGTPGEDGVTSQIESVATRLEQFKATAIKTFDKYLQDLHRSTYRDDIWALAFLLNDGCSDDSFEAFRCWLILQGREVFEATLSDPDAFDVDIFSTNFEGALPLLDTSLLAYEARTGKTMARKFLTVESLLDDGLPEEAYADLLPTVAAKLSAQRN</sequence>
<dbReference type="InterPro" id="IPR025334">
    <property type="entry name" value="DUF4240"/>
</dbReference>
<feature type="domain" description="DUF4240" evidence="1">
    <location>
        <begin position="60"/>
        <end position="158"/>
    </location>
</feature>
<keyword evidence="3" id="KW-1185">Reference proteome</keyword>
<proteinExistence type="predicted"/>
<dbReference type="EMBL" id="CP151762">
    <property type="protein sequence ID" value="WZU64992.1"/>
    <property type="molecule type" value="Genomic_DNA"/>
</dbReference>